<gene>
    <name evidence="2" type="ORF">PORCRE_1115</name>
</gene>
<keyword evidence="1" id="KW-0812">Transmembrane</keyword>
<name>T1DSS8_9PORP</name>
<accession>T1DSS8</accession>
<evidence type="ECO:0000313" key="2">
    <source>
        <dbReference type="EMBL" id="GAD05414.1"/>
    </source>
</evidence>
<proteinExistence type="predicted"/>
<evidence type="ECO:0000313" key="3">
    <source>
        <dbReference type="Proteomes" id="UP000018031"/>
    </source>
</evidence>
<reference evidence="3" key="1">
    <citation type="journal article" date="2013" name="Genome">
        <title>Draft Genome Sequences of Porphyromonas crevioricanis JCM 15906T and Porphyromonas cansulci JCM 13913T Isolated from a Canine Oral Cavity.</title>
        <authorList>
            <person name="Sakamoto M."/>
            <person name="Tanaka N."/>
            <person name="Shiwa Y."/>
            <person name="Yoshikawa H."/>
            <person name="Ohkuma M."/>
        </authorList>
    </citation>
    <scope>NUCLEOTIDE SEQUENCE [LARGE SCALE GENOMIC DNA]</scope>
    <source>
        <strain evidence="3">JCM 15906</strain>
    </source>
</reference>
<dbReference type="EMBL" id="BAOU01000030">
    <property type="protein sequence ID" value="GAD05414.1"/>
    <property type="molecule type" value="Genomic_DNA"/>
</dbReference>
<protein>
    <submittedName>
        <fullName evidence="2">Uncharacterized protein</fullName>
    </submittedName>
</protein>
<comment type="caution">
    <text evidence="2">The sequence shown here is derived from an EMBL/GenBank/DDBJ whole genome shotgun (WGS) entry which is preliminary data.</text>
</comment>
<keyword evidence="1" id="KW-1133">Transmembrane helix</keyword>
<dbReference type="Proteomes" id="UP000018031">
    <property type="component" value="Unassembled WGS sequence"/>
</dbReference>
<reference evidence="2 3" key="2">
    <citation type="journal article" date="2013" name="Genome Announc.">
        <title>Draft Genome Sequences of Porphyromonas crevioricanis JCM 15906T and Porphyromonas cansulci JCM 13913T Isolated from a Canine Oral Cavity.</title>
        <authorList>
            <person name="Sakamoto M."/>
            <person name="Tanaka N."/>
            <person name="Shiwa Y."/>
            <person name="Yoshikawa H."/>
            <person name="Ohkuma M."/>
        </authorList>
    </citation>
    <scope>NUCLEOTIDE SEQUENCE [LARGE SCALE GENOMIC DNA]</scope>
    <source>
        <strain evidence="2 3">JCM 15906</strain>
    </source>
</reference>
<keyword evidence="1" id="KW-0472">Membrane</keyword>
<organism evidence="2 3">
    <name type="scientific">Porphyromonas crevioricanis JCM 15906</name>
    <dbReference type="NCBI Taxonomy" id="1305617"/>
    <lineage>
        <taxon>Bacteria</taxon>
        <taxon>Pseudomonadati</taxon>
        <taxon>Bacteroidota</taxon>
        <taxon>Bacteroidia</taxon>
        <taxon>Bacteroidales</taxon>
        <taxon>Porphyromonadaceae</taxon>
        <taxon>Porphyromonas</taxon>
    </lineage>
</organism>
<sequence>MKGLVAPFFVTQILSRRYYTIIPLFSALLSLWRLVQMNLFCDETTITNHILKPLHKLQRDCFGKL</sequence>
<feature type="transmembrane region" description="Helical" evidence="1">
    <location>
        <begin position="18"/>
        <end position="35"/>
    </location>
</feature>
<dbReference type="AlphaFoldDB" id="T1DSS8"/>
<evidence type="ECO:0000256" key="1">
    <source>
        <dbReference type="SAM" id="Phobius"/>
    </source>
</evidence>